<evidence type="ECO:0000313" key="3">
    <source>
        <dbReference type="EMBL" id="MDQ0176367.1"/>
    </source>
</evidence>
<gene>
    <name evidence="3" type="ORF">J2S08_002211</name>
</gene>
<dbReference type="Gene3D" id="3.40.50.12030">
    <property type="entry name" value="Uncharacterised protein family UPF0261, NC domain"/>
    <property type="match status" value="1"/>
</dbReference>
<dbReference type="CDD" id="cd15488">
    <property type="entry name" value="Tm-1-like"/>
    <property type="match status" value="1"/>
</dbReference>
<dbReference type="Gene3D" id="3.40.50.12020">
    <property type="entry name" value="Uncharacterised protein family UPF0261, NN domain"/>
    <property type="match status" value="1"/>
</dbReference>
<organism evidence="3 4">
    <name type="scientific">Bacillus chungangensis</name>
    <dbReference type="NCBI Taxonomy" id="587633"/>
    <lineage>
        <taxon>Bacteria</taxon>
        <taxon>Bacillati</taxon>
        <taxon>Bacillota</taxon>
        <taxon>Bacilli</taxon>
        <taxon>Bacillales</taxon>
        <taxon>Bacillaceae</taxon>
        <taxon>Bacillus</taxon>
    </lineage>
</organism>
<feature type="domain" description="UPF0261" evidence="1">
    <location>
        <begin position="4"/>
        <end position="177"/>
    </location>
</feature>
<dbReference type="NCBIfam" id="NF002674">
    <property type="entry name" value="PRK02399.1-2"/>
    <property type="match status" value="1"/>
</dbReference>
<dbReference type="Pfam" id="PF06792">
    <property type="entry name" value="UPF0261"/>
    <property type="match status" value="1"/>
</dbReference>
<dbReference type="RefSeq" id="WP_307229464.1">
    <property type="nucleotide sequence ID" value="NZ_JAUSTT010000012.1"/>
</dbReference>
<evidence type="ECO:0000259" key="1">
    <source>
        <dbReference type="Pfam" id="PF06792"/>
    </source>
</evidence>
<dbReference type="EMBL" id="JAUSTT010000012">
    <property type="protein sequence ID" value="MDQ0176367.1"/>
    <property type="molecule type" value="Genomic_DNA"/>
</dbReference>
<feature type="domain" description="UPF0261" evidence="2">
    <location>
        <begin position="185"/>
        <end position="402"/>
    </location>
</feature>
<proteinExistence type="predicted"/>
<dbReference type="PIRSF" id="PIRSF033271">
    <property type="entry name" value="UCP033271"/>
    <property type="match status" value="1"/>
</dbReference>
<dbReference type="InterPro" id="IPR051353">
    <property type="entry name" value="Tobamovirus_resist_UPF0261"/>
</dbReference>
<keyword evidence="4" id="KW-1185">Reference proteome</keyword>
<name>A0ABT9WT16_9BACI</name>
<accession>A0ABT9WT16</accession>
<evidence type="ECO:0000259" key="2">
    <source>
        <dbReference type="Pfam" id="PF23189"/>
    </source>
</evidence>
<dbReference type="Pfam" id="PF23189">
    <property type="entry name" value="UPF0261_C"/>
    <property type="match status" value="1"/>
</dbReference>
<dbReference type="InterPro" id="IPR044122">
    <property type="entry name" value="UPF0261_N"/>
</dbReference>
<dbReference type="InterPro" id="IPR008322">
    <property type="entry name" value="UPF0261"/>
</dbReference>
<dbReference type="InterPro" id="IPR056778">
    <property type="entry name" value="UPF0261_C"/>
</dbReference>
<reference evidence="3 4" key="1">
    <citation type="submission" date="2023-07" db="EMBL/GenBank/DDBJ databases">
        <title>Genomic Encyclopedia of Type Strains, Phase IV (KMG-IV): sequencing the most valuable type-strain genomes for metagenomic binning, comparative biology and taxonomic classification.</title>
        <authorList>
            <person name="Goeker M."/>
        </authorList>
    </citation>
    <scope>NUCLEOTIDE SEQUENCE [LARGE SCALE GENOMIC DNA]</scope>
    <source>
        <strain evidence="3 4">DSM 23837</strain>
    </source>
</reference>
<evidence type="ECO:0000313" key="4">
    <source>
        <dbReference type="Proteomes" id="UP001223586"/>
    </source>
</evidence>
<comment type="caution">
    <text evidence="3">The sequence shown here is derived from an EMBL/GenBank/DDBJ whole genome shotgun (WGS) entry which is preliminary data.</text>
</comment>
<dbReference type="Proteomes" id="UP001223586">
    <property type="component" value="Unassembled WGS sequence"/>
</dbReference>
<protein>
    <submittedName>
        <fullName evidence="3">Uncharacterized protein (UPF0261 family)</fullName>
    </submittedName>
</protein>
<dbReference type="PANTHER" id="PTHR31862">
    <property type="entry name" value="UPF0261 DOMAIN PROTEIN (AFU_ORTHOLOGUE AFUA_1G10120)"/>
    <property type="match status" value="1"/>
</dbReference>
<sequence>MNEKIVIVGTLDTKGEEFQFIKDIFIKEGLQTVVIDTGVKGEPYFSPDISSDEVAKSGGSSIHKLISNNDRGQAIDVMMKGAAKIVQQMNENERIKGIISLGGTAGTTIGTYAMRTLPIGIPKIMVSTVASGDTKPYVGEKDIIMINSVVDISGINSFSAEILANAAYALVGIAKANYQVQMDEKPLLAATMFGVTTPCVTKAREHLEENGYEVLVFHATGSGGKAMESLIDSGFIKGVLDITTTELCDELVGGVLSAGKDRLEAAGKNGIPQVVSTGALDMVNFGAIDTVPSKFKDRKLYKHNPTVTLMRTTKEENEQLGKIIADKLNAANGSTALFLPLKGVSMIDVEGQPFYGPEEDQVLFDTLKKHIDEQKVEVIEMNTDLNDDAFAIALAEKLIEMMKGDKLK</sequence>
<dbReference type="PANTHER" id="PTHR31862:SF1">
    <property type="entry name" value="UPF0261 DOMAIN PROTEIN (AFU_ORTHOLOGUE AFUA_1G10120)"/>
    <property type="match status" value="1"/>
</dbReference>